<reference evidence="2 3" key="1">
    <citation type="submission" date="2024-06" db="EMBL/GenBank/DDBJ databases">
        <title>Genomic Encyclopedia of Type Strains, Phase IV (KMG-IV): sequencing the most valuable type-strain genomes for metagenomic binning, comparative biology and taxonomic classification.</title>
        <authorList>
            <person name="Goeker M."/>
        </authorList>
    </citation>
    <scope>NUCLEOTIDE SEQUENCE [LARGE SCALE GENOMIC DNA]</scope>
    <source>
        <strain evidence="2 3">DSM 23520</strain>
    </source>
</reference>
<gene>
    <name evidence="2" type="ORF">ABID56_001209</name>
</gene>
<keyword evidence="1" id="KW-0472">Membrane</keyword>
<dbReference type="PANTHER" id="PTHR43471">
    <property type="entry name" value="ABC TRANSPORTER PERMEASE"/>
    <property type="match status" value="1"/>
</dbReference>
<comment type="caution">
    <text evidence="2">The sequence shown here is derived from an EMBL/GenBank/DDBJ whole genome shotgun (WGS) entry which is preliminary data.</text>
</comment>
<organism evidence="2 3">
    <name type="scientific">Alkalibacillus flavidus</name>
    <dbReference type="NCBI Taxonomy" id="546021"/>
    <lineage>
        <taxon>Bacteria</taxon>
        <taxon>Bacillati</taxon>
        <taxon>Bacillota</taxon>
        <taxon>Bacilli</taxon>
        <taxon>Bacillales</taxon>
        <taxon>Bacillaceae</taxon>
        <taxon>Alkalibacillus</taxon>
    </lineage>
</organism>
<feature type="transmembrane region" description="Helical" evidence="1">
    <location>
        <begin position="21"/>
        <end position="45"/>
    </location>
</feature>
<keyword evidence="3" id="KW-1185">Reference proteome</keyword>
<feature type="transmembrane region" description="Helical" evidence="1">
    <location>
        <begin position="181"/>
        <end position="201"/>
    </location>
</feature>
<keyword evidence="1" id="KW-0812">Transmembrane</keyword>
<keyword evidence="1" id="KW-1133">Transmembrane helix</keyword>
<feature type="transmembrane region" description="Helical" evidence="1">
    <location>
        <begin position="75"/>
        <end position="92"/>
    </location>
</feature>
<feature type="transmembrane region" description="Helical" evidence="1">
    <location>
        <begin position="152"/>
        <end position="174"/>
    </location>
</feature>
<feature type="transmembrane region" description="Helical" evidence="1">
    <location>
        <begin position="113"/>
        <end position="140"/>
    </location>
</feature>
<dbReference type="RefSeq" id="WP_354219711.1">
    <property type="nucleotide sequence ID" value="NZ_JBEPMX010000005.1"/>
</dbReference>
<dbReference type="EMBL" id="JBEPMX010000005">
    <property type="protein sequence ID" value="MET3683118.1"/>
    <property type="molecule type" value="Genomic_DNA"/>
</dbReference>
<evidence type="ECO:0000313" key="3">
    <source>
        <dbReference type="Proteomes" id="UP001549167"/>
    </source>
</evidence>
<protein>
    <submittedName>
        <fullName evidence="2">ABC-2 type transport system permease protein</fullName>
    </submittedName>
</protein>
<dbReference type="Pfam" id="PF12679">
    <property type="entry name" value="ABC2_membrane_2"/>
    <property type="match status" value="1"/>
</dbReference>
<accession>A0ABV2KU61</accession>
<feature type="transmembrane region" description="Helical" evidence="1">
    <location>
        <begin position="229"/>
        <end position="251"/>
    </location>
</feature>
<proteinExistence type="predicted"/>
<evidence type="ECO:0000313" key="2">
    <source>
        <dbReference type="EMBL" id="MET3683118.1"/>
    </source>
</evidence>
<name>A0ABV2KU61_9BACI</name>
<sequence length="257" mass="29050">MQWQTIFKKEVLEHWRHFKWIWVPIVFILFAVMDPLTSYFMPIILESVGNVPEGATIDIPTPSAEQAMMMSFNQMNVLGVLIAVVISMGLISREVSSGVYELVLSKPVRFSSYITAKFTAMMVLISISIVVGLVTGWYYVTVLFGDIAFTQILASALFYLLYFMLILSIVMLFNSFLTSPGLVAFLSIITVIVLNAVTTIFDHVLTWSPALISNYISVYFYSGRIETELWFSSLTAVMLSIICLIASVFLLKRQEMH</sequence>
<dbReference type="Proteomes" id="UP001549167">
    <property type="component" value="Unassembled WGS sequence"/>
</dbReference>
<evidence type="ECO:0000256" key="1">
    <source>
        <dbReference type="SAM" id="Phobius"/>
    </source>
</evidence>